<accession>A0A3P6G8G8</accession>
<proteinExistence type="predicted"/>
<gene>
    <name evidence="1" type="ORF">BOLC8T49615H</name>
</gene>
<evidence type="ECO:0000313" key="1">
    <source>
        <dbReference type="EMBL" id="VDD56386.1"/>
    </source>
</evidence>
<reference evidence="1" key="1">
    <citation type="submission" date="2018-11" db="EMBL/GenBank/DDBJ databases">
        <authorList>
            <consortium name="Genoscope - CEA"/>
            <person name="William W."/>
        </authorList>
    </citation>
    <scope>NUCLEOTIDE SEQUENCE</scope>
</reference>
<sequence length="87" mass="9632">MTKSSRRWRVTRRKHILHLGSTSPRGGEIVGGAVAFHSELAFGFRLRIQIVMAGRKRSSGRNAPSGVDTVVHELNSNHKETISLVLD</sequence>
<dbReference type="AlphaFoldDB" id="A0A3P6G8G8"/>
<organism evidence="1">
    <name type="scientific">Brassica oleracea</name>
    <name type="common">Wild cabbage</name>
    <dbReference type="NCBI Taxonomy" id="3712"/>
    <lineage>
        <taxon>Eukaryota</taxon>
        <taxon>Viridiplantae</taxon>
        <taxon>Streptophyta</taxon>
        <taxon>Embryophyta</taxon>
        <taxon>Tracheophyta</taxon>
        <taxon>Spermatophyta</taxon>
        <taxon>Magnoliopsida</taxon>
        <taxon>eudicotyledons</taxon>
        <taxon>Gunneridae</taxon>
        <taxon>Pentapetalae</taxon>
        <taxon>rosids</taxon>
        <taxon>malvids</taxon>
        <taxon>Brassicales</taxon>
        <taxon>Brassicaceae</taxon>
        <taxon>Brassiceae</taxon>
        <taxon>Brassica</taxon>
    </lineage>
</organism>
<protein>
    <submittedName>
        <fullName evidence="1">Uncharacterized protein</fullName>
    </submittedName>
</protein>
<name>A0A3P6G8G8_BRAOL</name>
<dbReference type="EMBL" id="LR031879">
    <property type="protein sequence ID" value="VDD56386.1"/>
    <property type="molecule type" value="Genomic_DNA"/>
</dbReference>